<gene>
    <name evidence="4" type="ORF">ECRASSUSDP1_LOCUS24558</name>
</gene>
<feature type="transmembrane region" description="Helical" evidence="2">
    <location>
        <begin position="87"/>
        <end position="108"/>
    </location>
</feature>
<sequence length="671" mass="78131">MDKKPNPRPEKQQKRKQRYINFRKERIRGNWKFLNYYIGIVHSMAFIIEGGLNEFKTMEHFTSGVGALVVFAIVLGFYILQKYTQSYSRIAGPVIFISFCVWMCEIVVQNGEYKIYEGCLVLISLYYLITISIVVDLAIMPFIMIGCQVYTLLRFFTCLEDVPQIAVSCYVAPIVPFTIFCIKLNDFSWKEFLFIESKEKVIKNLHKLLKAFPERIAVTKRAKAKTTLSFTNDPTIEALLNHNTTKLRENITRLENFDISDSDEKVKNETISISKFLKQEIQKLESSDTNKIESNIKAESAQDLVKEENKYYTVTTKKVSLVDEYGDEECKECNERTFLHIFTDKTSSEELKNEIDLKAYQRLMLSNVAHEFRNPLSAVSGNLDLIELVSTEQKVKEFARRAKISSKMINFYVDDILDLSRIERGGFNLNPEDFKVKELINDVKELYEGETEKRFIQMTFKMTDLVRLQTINADKRRIMQVLINLVSNVIKFTSNLINIEFFEFNDFQMQKSQKLKMIDFQRFPKNTFRDLLEDSIISSQANELACKITEKYKIDPSEYLFVCLTDNGEGILKEDQKSLFKLFGKIEKTHHKNKKGCGLGLTICKKIINKSEGFIDLISSPEGSTFGFCIKIDKEKFYFSNLPIEHQEEEFKINPIREFEFQTYKSKEGLS</sequence>
<dbReference type="InterPro" id="IPR050956">
    <property type="entry name" value="2C_system_His_kinase"/>
</dbReference>
<feature type="domain" description="Histidine kinase" evidence="3">
    <location>
        <begin position="367"/>
        <end position="634"/>
    </location>
</feature>
<feature type="transmembrane region" description="Helical" evidence="2">
    <location>
        <begin position="165"/>
        <end position="184"/>
    </location>
</feature>
<dbReference type="CDD" id="cd00082">
    <property type="entry name" value="HisKA"/>
    <property type="match status" value="1"/>
</dbReference>
<dbReference type="InterPro" id="IPR003594">
    <property type="entry name" value="HATPase_dom"/>
</dbReference>
<evidence type="ECO:0000256" key="2">
    <source>
        <dbReference type="SAM" id="Phobius"/>
    </source>
</evidence>
<dbReference type="Gene3D" id="1.10.287.130">
    <property type="match status" value="1"/>
</dbReference>
<dbReference type="GO" id="GO:0000155">
    <property type="term" value="F:phosphorelay sensor kinase activity"/>
    <property type="evidence" value="ECO:0007669"/>
    <property type="project" value="InterPro"/>
</dbReference>
<organism evidence="4 5">
    <name type="scientific">Euplotes crassus</name>
    <dbReference type="NCBI Taxonomy" id="5936"/>
    <lineage>
        <taxon>Eukaryota</taxon>
        <taxon>Sar</taxon>
        <taxon>Alveolata</taxon>
        <taxon>Ciliophora</taxon>
        <taxon>Intramacronucleata</taxon>
        <taxon>Spirotrichea</taxon>
        <taxon>Hypotrichia</taxon>
        <taxon>Euplotida</taxon>
        <taxon>Euplotidae</taxon>
        <taxon>Moneuplotes</taxon>
    </lineage>
</organism>
<feature type="transmembrane region" description="Helical" evidence="2">
    <location>
        <begin position="64"/>
        <end position="81"/>
    </location>
</feature>
<dbReference type="PANTHER" id="PTHR43719">
    <property type="entry name" value="TWO-COMPONENT HISTIDINE KINASE"/>
    <property type="match status" value="1"/>
</dbReference>
<keyword evidence="2" id="KW-0812">Transmembrane</keyword>
<dbReference type="Pfam" id="PF00512">
    <property type="entry name" value="HisKA"/>
    <property type="match status" value="1"/>
</dbReference>
<evidence type="ECO:0000313" key="4">
    <source>
        <dbReference type="EMBL" id="CAI2383067.1"/>
    </source>
</evidence>
<dbReference type="SMART" id="SM00388">
    <property type="entry name" value="HisKA"/>
    <property type="match status" value="1"/>
</dbReference>
<dbReference type="SUPFAM" id="SSF47384">
    <property type="entry name" value="Homodimeric domain of signal transducing histidine kinase"/>
    <property type="match status" value="1"/>
</dbReference>
<dbReference type="InterPro" id="IPR005467">
    <property type="entry name" value="His_kinase_dom"/>
</dbReference>
<proteinExistence type="predicted"/>
<dbReference type="PANTHER" id="PTHR43719:SF28">
    <property type="entry name" value="PEROXIDE STRESS-ACTIVATED HISTIDINE KINASE MAK1-RELATED"/>
    <property type="match status" value="1"/>
</dbReference>
<dbReference type="Gene3D" id="3.30.565.10">
    <property type="entry name" value="Histidine kinase-like ATPase, C-terminal domain"/>
    <property type="match status" value="1"/>
</dbReference>
<protein>
    <recommendedName>
        <fullName evidence="3">Histidine kinase domain-containing protein</fullName>
    </recommendedName>
</protein>
<accession>A0AAD1Y1X0</accession>
<feature type="transmembrane region" description="Helical" evidence="2">
    <location>
        <begin position="33"/>
        <end position="52"/>
    </location>
</feature>
<dbReference type="SUPFAM" id="SSF55874">
    <property type="entry name" value="ATPase domain of HSP90 chaperone/DNA topoisomerase II/histidine kinase"/>
    <property type="match status" value="1"/>
</dbReference>
<dbReference type="InterPro" id="IPR003661">
    <property type="entry name" value="HisK_dim/P_dom"/>
</dbReference>
<keyword evidence="2" id="KW-0472">Membrane</keyword>
<keyword evidence="2" id="KW-1133">Transmembrane helix</keyword>
<dbReference type="AlphaFoldDB" id="A0AAD1Y1X0"/>
<dbReference type="Pfam" id="PF02518">
    <property type="entry name" value="HATPase_c"/>
    <property type="match status" value="1"/>
</dbReference>
<dbReference type="SMART" id="SM00387">
    <property type="entry name" value="HATPase_c"/>
    <property type="match status" value="1"/>
</dbReference>
<dbReference type="PROSITE" id="PS50109">
    <property type="entry name" value="HIS_KIN"/>
    <property type="match status" value="1"/>
</dbReference>
<evidence type="ECO:0000259" key="3">
    <source>
        <dbReference type="PROSITE" id="PS50109"/>
    </source>
</evidence>
<dbReference type="Proteomes" id="UP001295684">
    <property type="component" value="Unassembled WGS sequence"/>
</dbReference>
<evidence type="ECO:0000256" key="1">
    <source>
        <dbReference type="ARBA" id="ARBA00022553"/>
    </source>
</evidence>
<evidence type="ECO:0000313" key="5">
    <source>
        <dbReference type="Proteomes" id="UP001295684"/>
    </source>
</evidence>
<reference evidence="4" key="1">
    <citation type="submission" date="2023-07" db="EMBL/GenBank/DDBJ databases">
        <authorList>
            <consortium name="AG Swart"/>
            <person name="Singh M."/>
            <person name="Singh A."/>
            <person name="Seah K."/>
            <person name="Emmerich C."/>
        </authorList>
    </citation>
    <scope>NUCLEOTIDE SEQUENCE</scope>
    <source>
        <strain evidence="4">DP1</strain>
    </source>
</reference>
<dbReference type="PRINTS" id="PR00344">
    <property type="entry name" value="BCTRLSENSOR"/>
</dbReference>
<dbReference type="InterPro" id="IPR004358">
    <property type="entry name" value="Sig_transdc_His_kin-like_C"/>
</dbReference>
<feature type="transmembrane region" description="Helical" evidence="2">
    <location>
        <begin position="120"/>
        <end position="145"/>
    </location>
</feature>
<comment type="caution">
    <text evidence="4">The sequence shown here is derived from an EMBL/GenBank/DDBJ whole genome shotgun (WGS) entry which is preliminary data.</text>
</comment>
<dbReference type="InterPro" id="IPR036097">
    <property type="entry name" value="HisK_dim/P_sf"/>
</dbReference>
<dbReference type="InterPro" id="IPR036890">
    <property type="entry name" value="HATPase_C_sf"/>
</dbReference>
<keyword evidence="1" id="KW-0597">Phosphoprotein</keyword>
<name>A0AAD1Y1X0_EUPCR</name>
<keyword evidence="5" id="KW-1185">Reference proteome</keyword>
<dbReference type="EMBL" id="CAMPGE010025295">
    <property type="protein sequence ID" value="CAI2383067.1"/>
    <property type="molecule type" value="Genomic_DNA"/>
</dbReference>